<feature type="chain" id="PRO_5043926511" evidence="7">
    <location>
        <begin position="24"/>
        <end position="507"/>
    </location>
</feature>
<dbReference type="GO" id="GO:0003700">
    <property type="term" value="F:DNA-binding transcription factor activity"/>
    <property type="evidence" value="ECO:0007669"/>
    <property type="project" value="InterPro"/>
</dbReference>
<gene>
    <name evidence="9" type="ORF">M6B38_415895</name>
</gene>
<dbReference type="PANTHER" id="PTHR46807:SF1">
    <property type="entry name" value="TRANSCRIPTION FACTOR PIF3"/>
    <property type="match status" value="1"/>
</dbReference>
<dbReference type="EMBL" id="JANAVB010028196">
    <property type="protein sequence ID" value="KAJ6816807.1"/>
    <property type="molecule type" value="Genomic_DNA"/>
</dbReference>
<protein>
    <submittedName>
        <fullName evidence="9">Transcription factor PIF3-like</fullName>
    </submittedName>
</protein>
<dbReference type="GO" id="GO:0046983">
    <property type="term" value="F:protein dimerization activity"/>
    <property type="evidence" value="ECO:0007669"/>
    <property type="project" value="InterPro"/>
</dbReference>
<dbReference type="Proteomes" id="UP001140949">
    <property type="component" value="Unassembled WGS sequence"/>
</dbReference>
<evidence type="ECO:0000256" key="1">
    <source>
        <dbReference type="ARBA" id="ARBA00004123"/>
    </source>
</evidence>
<comment type="subcellular location">
    <subcellularLocation>
        <location evidence="1">Nucleus</location>
    </subcellularLocation>
</comment>
<feature type="compositionally biased region" description="Basic and acidic residues" evidence="6">
    <location>
        <begin position="297"/>
        <end position="310"/>
    </location>
</feature>
<evidence type="ECO:0000256" key="7">
    <source>
        <dbReference type="SAM" id="SignalP"/>
    </source>
</evidence>
<dbReference type="Gene3D" id="4.10.280.10">
    <property type="entry name" value="Helix-loop-helix DNA-binding domain"/>
    <property type="match status" value="1"/>
</dbReference>
<dbReference type="InterPro" id="IPR036638">
    <property type="entry name" value="HLH_DNA-bd_sf"/>
</dbReference>
<keyword evidence="4" id="KW-0804">Transcription</keyword>
<proteinExistence type="inferred from homology"/>
<evidence type="ECO:0000259" key="8">
    <source>
        <dbReference type="PROSITE" id="PS50888"/>
    </source>
</evidence>
<feature type="region of interest" description="Disordered" evidence="6">
    <location>
        <begin position="480"/>
        <end position="507"/>
    </location>
</feature>
<reference evidence="9" key="1">
    <citation type="journal article" date="2023" name="GigaByte">
        <title>Genome assembly of the bearded iris, Iris pallida Lam.</title>
        <authorList>
            <person name="Bruccoleri R.E."/>
            <person name="Oakeley E.J."/>
            <person name="Faust A.M.E."/>
            <person name="Altorfer M."/>
            <person name="Dessus-Babus S."/>
            <person name="Burckhardt D."/>
            <person name="Oertli M."/>
            <person name="Naumann U."/>
            <person name="Petersen F."/>
            <person name="Wong J."/>
        </authorList>
    </citation>
    <scope>NUCLEOTIDE SEQUENCE</scope>
    <source>
        <strain evidence="9">GSM-AAB239-AS_SAM_17_03QT</strain>
    </source>
</reference>
<dbReference type="GO" id="GO:0005634">
    <property type="term" value="C:nucleus"/>
    <property type="evidence" value="ECO:0007669"/>
    <property type="project" value="UniProtKB-SubCell"/>
</dbReference>
<accession>A0AAX6FK61</accession>
<name>A0AAX6FK61_IRIPA</name>
<evidence type="ECO:0000256" key="4">
    <source>
        <dbReference type="ARBA" id="ARBA00023163"/>
    </source>
</evidence>
<dbReference type="PROSITE" id="PS50888">
    <property type="entry name" value="BHLH"/>
    <property type="match status" value="1"/>
</dbReference>
<comment type="similarity">
    <text evidence="2">Belongs to the bHLH protein family.</text>
</comment>
<feature type="region of interest" description="Disordered" evidence="6">
    <location>
        <begin position="239"/>
        <end position="340"/>
    </location>
</feature>
<evidence type="ECO:0000256" key="6">
    <source>
        <dbReference type="SAM" id="MobiDB-lite"/>
    </source>
</evidence>
<keyword evidence="10" id="KW-1185">Reference proteome</keyword>
<dbReference type="FunFam" id="4.10.280.10:FF:000004">
    <property type="entry name" value="Basic helix-loop-helix transcription factor"/>
    <property type="match status" value="1"/>
</dbReference>
<comment type="caution">
    <text evidence="9">The sequence shown here is derived from an EMBL/GenBank/DDBJ whole genome shotgun (WGS) entry which is preliminary data.</text>
</comment>
<dbReference type="Pfam" id="PF00010">
    <property type="entry name" value="HLH"/>
    <property type="match status" value="1"/>
</dbReference>
<feature type="compositionally biased region" description="Polar residues" evidence="6">
    <location>
        <begin position="276"/>
        <end position="296"/>
    </location>
</feature>
<dbReference type="CDD" id="cd11445">
    <property type="entry name" value="bHLH_AtPIF_like"/>
    <property type="match status" value="1"/>
</dbReference>
<feature type="compositionally biased region" description="Low complexity" evidence="6">
    <location>
        <begin position="485"/>
        <end position="507"/>
    </location>
</feature>
<dbReference type="InterPro" id="IPR047265">
    <property type="entry name" value="PIF1-like_bHLH"/>
</dbReference>
<keyword evidence="7" id="KW-0732">Signal</keyword>
<sequence length="507" mass="55959">MIFFFTVCKFRLLQLLAWEVTQSNKKVRAAQFLQAKMANCSSDASFMNDDFSELLWDNGPVVLQAPWKSSLHTTYSKETTYPHIGHFRPVEPKANFHQLSGFSAGYGVHALDDNVDPWNYAVEESLPNVYSPENLTDYYEINPNCIDSASRSGCLRQANRGSNDVELGNGSERRTIDSGFGGTDNADEDQDGGGLKSKGEESNKKATAAVPSNPVESILIESRSCQKSSLGYRHRPVLEPSKSELGSSPKPAQEVNVNDIPEAVREEDTSRKNNHKTTGNFTITRDQIQSSSFASNDHNHREKRMRREGEELGYQSEDVEGEPLRLKKPSTSQGKGTKRNRVAEVHNLSERRRRDRINEKMRALQELIPNCNKTDKASMLDDAIEYLNALQMQLQIMSAGGGFCVHPMMMMMQHVRGAAVPHFLPMGVGTGTGMGYGMGMYKVNGSPLCHFVPVAPFHHLPGTGVLPILEKPGQRFPVSMAHRGPTASAPCPSTSSPAAALSSKDQL</sequence>
<dbReference type="AlphaFoldDB" id="A0AAX6FK61"/>
<dbReference type="SUPFAM" id="SSF47459">
    <property type="entry name" value="HLH, helix-loop-helix DNA-binding domain"/>
    <property type="match status" value="1"/>
</dbReference>
<dbReference type="InterPro" id="IPR011598">
    <property type="entry name" value="bHLH_dom"/>
</dbReference>
<keyword evidence="5" id="KW-0539">Nucleus</keyword>
<evidence type="ECO:0000256" key="2">
    <source>
        <dbReference type="ARBA" id="ARBA00005510"/>
    </source>
</evidence>
<feature type="region of interest" description="Disordered" evidence="6">
    <location>
        <begin position="161"/>
        <end position="212"/>
    </location>
</feature>
<dbReference type="SMART" id="SM00353">
    <property type="entry name" value="HLH"/>
    <property type="match status" value="1"/>
</dbReference>
<evidence type="ECO:0000313" key="9">
    <source>
        <dbReference type="EMBL" id="KAJ6816807.1"/>
    </source>
</evidence>
<dbReference type="InterPro" id="IPR044273">
    <property type="entry name" value="PIF3-like"/>
</dbReference>
<evidence type="ECO:0000313" key="10">
    <source>
        <dbReference type="Proteomes" id="UP001140949"/>
    </source>
</evidence>
<organism evidence="9 10">
    <name type="scientific">Iris pallida</name>
    <name type="common">Sweet iris</name>
    <dbReference type="NCBI Taxonomy" id="29817"/>
    <lineage>
        <taxon>Eukaryota</taxon>
        <taxon>Viridiplantae</taxon>
        <taxon>Streptophyta</taxon>
        <taxon>Embryophyta</taxon>
        <taxon>Tracheophyta</taxon>
        <taxon>Spermatophyta</taxon>
        <taxon>Magnoliopsida</taxon>
        <taxon>Liliopsida</taxon>
        <taxon>Asparagales</taxon>
        <taxon>Iridaceae</taxon>
        <taxon>Iridoideae</taxon>
        <taxon>Irideae</taxon>
        <taxon>Iris</taxon>
    </lineage>
</organism>
<keyword evidence="3" id="KW-0805">Transcription regulation</keyword>
<evidence type="ECO:0000256" key="5">
    <source>
        <dbReference type="ARBA" id="ARBA00023242"/>
    </source>
</evidence>
<reference evidence="9" key="2">
    <citation type="submission" date="2023-04" db="EMBL/GenBank/DDBJ databases">
        <authorList>
            <person name="Bruccoleri R.E."/>
            <person name="Oakeley E.J."/>
            <person name="Faust A.-M."/>
            <person name="Dessus-Babus S."/>
            <person name="Altorfer M."/>
            <person name="Burckhardt D."/>
            <person name="Oertli M."/>
            <person name="Naumann U."/>
            <person name="Petersen F."/>
            <person name="Wong J."/>
        </authorList>
    </citation>
    <scope>NUCLEOTIDE SEQUENCE</scope>
    <source>
        <strain evidence="9">GSM-AAB239-AS_SAM_17_03QT</strain>
        <tissue evidence="9">Leaf</tissue>
    </source>
</reference>
<dbReference type="PANTHER" id="PTHR46807">
    <property type="entry name" value="TRANSCRIPTION FACTOR PIF3"/>
    <property type="match status" value="1"/>
</dbReference>
<feature type="signal peptide" evidence="7">
    <location>
        <begin position="1"/>
        <end position="23"/>
    </location>
</feature>
<feature type="domain" description="BHLH" evidence="8">
    <location>
        <begin position="341"/>
        <end position="390"/>
    </location>
</feature>
<feature type="compositionally biased region" description="Basic and acidic residues" evidence="6">
    <location>
        <begin position="262"/>
        <end position="271"/>
    </location>
</feature>
<evidence type="ECO:0000256" key="3">
    <source>
        <dbReference type="ARBA" id="ARBA00023015"/>
    </source>
</evidence>